<evidence type="ECO:0000256" key="3">
    <source>
        <dbReference type="ARBA" id="ARBA00023015"/>
    </source>
</evidence>
<dbReference type="PROSITE" id="PS00463">
    <property type="entry name" value="ZN2_CY6_FUNGAL_1"/>
    <property type="match status" value="1"/>
</dbReference>
<evidence type="ECO:0000256" key="6">
    <source>
        <dbReference type="ARBA" id="ARBA00023242"/>
    </source>
</evidence>
<keyword evidence="10" id="KW-1185">Reference proteome</keyword>
<protein>
    <recommendedName>
        <fullName evidence="8">Zn(2)-C6 fungal-type domain-containing protein</fullName>
    </recommendedName>
</protein>
<dbReference type="RefSeq" id="XP_040643549.1">
    <property type="nucleotide sequence ID" value="XM_040787318.1"/>
</dbReference>
<keyword evidence="1" id="KW-0479">Metal-binding</keyword>
<evidence type="ECO:0000256" key="4">
    <source>
        <dbReference type="ARBA" id="ARBA00023125"/>
    </source>
</evidence>
<evidence type="ECO:0000259" key="8">
    <source>
        <dbReference type="PROSITE" id="PS50048"/>
    </source>
</evidence>
<dbReference type="AlphaFoldDB" id="A0A017SST3"/>
<dbReference type="GO" id="GO:0006351">
    <property type="term" value="P:DNA-templated transcription"/>
    <property type="evidence" value="ECO:0007669"/>
    <property type="project" value="InterPro"/>
</dbReference>
<feature type="region of interest" description="Disordered" evidence="7">
    <location>
        <begin position="101"/>
        <end position="130"/>
    </location>
</feature>
<dbReference type="InterPro" id="IPR052073">
    <property type="entry name" value="Amide_Lactam_Regulators"/>
</dbReference>
<evidence type="ECO:0000256" key="7">
    <source>
        <dbReference type="SAM" id="MobiDB-lite"/>
    </source>
</evidence>
<keyword evidence="4" id="KW-0238">DNA-binding</keyword>
<feature type="compositionally biased region" description="Polar residues" evidence="7">
    <location>
        <begin position="155"/>
        <end position="168"/>
    </location>
</feature>
<dbReference type="SMART" id="SM00906">
    <property type="entry name" value="Fungal_trans"/>
    <property type="match status" value="1"/>
</dbReference>
<dbReference type="GeneID" id="63702442"/>
<organism evidence="9 10">
    <name type="scientific">Aspergillus ruber (strain CBS 135680)</name>
    <dbReference type="NCBI Taxonomy" id="1388766"/>
    <lineage>
        <taxon>Eukaryota</taxon>
        <taxon>Fungi</taxon>
        <taxon>Dikarya</taxon>
        <taxon>Ascomycota</taxon>
        <taxon>Pezizomycotina</taxon>
        <taxon>Eurotiomycetes</taxon>
        <taxon>Eurotiomycetidae</taxon>
        <taxon>Eurotiales</taxon>
        <taxon>Aspergillaceae</taxon>
        <taxon>Aspergillus</taxon>
        <taxon>Aspergillus subgen. Aspergillus</taxon>
    </lineage>
</organism>
<dbReference type="GO" id="GO:0003677">
    <property type="term" value="F:DNA binding"/>
    <property type="evidence" value="ECO:0007669"/>
    <property type="project" value="UniProtKB-KW"/>
</dbReference>
<evidence type="ECO:0000313" key="10">
    <source>
        <dbReference type="Proteomes" id="UP000019804"/>
    </source>
</evidence>
<proteinExistence type="predicted"/>
<keyword evidence="2" id="KW-0862">Zinc</keyword>
<dbReference type="CDD" id="cd00067">
    <property type="entry name" value="GAL4"/>
    <property type="match status" value="1"/>
</dbReference>
<name>A0A017SST3_ASPRC</name>
<dbReference type="EMBL" id="KK088411">
    <property type="protein sequence ID" value="EYE99861.1"/>
    <property type="molecule type" value="Genomic_DNA"/>
</dbReference>
<evidence type="ECO:0000256" key="5">
    <source>
        <dbReference type="ARBA" id="ARBA00023163"/>
    </source>
</evidence>
<feature type="domain" description="Zn(2)-C6 fungal-type" evidence="8">
    <location>
        <begin position="21"/>
        <end position="53"/>
    </location>
</feature>
<sequence>MADARSTNEHPARPRVRAGKACKRCHEKRTKCDAMHQMPCTRCVRDRHADCVLRETKRGTYTRSALRQKIGRDHPRARTPAGVAGDVPPRSLTYQMETEDTGTLPLHGSDVAATAPTSISAPNFTTRSSAGTDHVQLRNGAEPLPVQELPPASESPLTQPSLGNPGLRSSSYQDISWSAMFDHFLKNRENGRDCIDKCSITYLGESFPWLSYLVASRTSQPAHMLPEDLEYLRAKGVFKLPEKAHLDSLISVFLDRVYPLYPIVNRQEFKQQYNNEELPLILIYAVSFIAVTFASRFVLSLVGFDSRQEARSSFYNKAKALFDMGYETNKITVLQSTLLLSFWGGGPNTYWNFYSWISTAVTIAEAIGIHRSTIAITNMQPQDKSLMRRLWWTLVVRDSICGALVGRPFRIDLDQADTDMLTVEDFAHDAMATDFPENPSAQRYAQYQIETTKLSLIMRDIIISRFYPGREPARAEDLHAKLIQWKAQLVPTLTWQDEVPDYLNPFSMSLSVQYNHHLILIYLGHMRGENICHRDEQEIEGIVDSAAHHIPNVVCTLVTKSALLTVPHELFHGIFLAQAAFYERIRSPNKLVGRLGRSALNNCQMVLQAISEFWDPGPFILQLFDNLSSRYPERQSSTTNSGQDSHAMGTAEAPGLNSAVNYANEAGIFNALLGDDRWQGNPMLSSLFDLPPELFLAE</sequence>
<evidence type="ECO:0000256" key="2">
    <source>
        <dbReference type="ARBA" id="ARBA00022833"/>
    </source>
</evidence>
<dbReference type="Pfam" id="PF04082">
    <property type="entry name" value="Fungal_trans"/>
    <property type="match status" value="1"/>
</dbReference>
<dbReference type="PANTHER" id="PTHR47171">
    <property type="entry name" value="FARA-RELATED"/>
    <property type="match status" value="1"/>
</dbReference>
<dbReference type="CDD" id="cd12148">
    <property type="entry name" value="fungal_TF_MHR"/>
    <property type="match status" value="1"/>
</dbReference>
<accession>A0A017SST3</accession>
<dbReference type="InterPro" id="IPR001138">
    <property type="entry name" value="Zn2Cys6_DnaBD"/>
</dbReference>
<dbReference type="Proteomes" id="UP000019804">
    <property type="component" value="Unassembled WGS sequence"/>
</dbReference>
<keyword evidence="6" id="KW-0539">Nucleus</keyword>
<dbReference type="SMART" id="SM00066">
    <property type="entry name" value="GAL4"/>
    <property type="match status" value="1"/>
</dbReference>
<dbReference type="Gene3D" id="4.10.240.10">
    <property type="entry name" value="Zn(2)-C6 fungal-type DNA-binding domain"/>
    <property type="match status" value="1"/>
</dbReference>
<feature type="region of interest" description="Disordered" evidence="7">
    <location>
        <begin position="144"/>
        <end position="168"/>
    </location>
</feature>
<dbReference type="PANTHER" id="PTHR47171:SF1">
    <property type="entry name" value="ZN(II)2CYS6 TRANSCRIPTION FACTOR (EUROFUNG)"/>
    <property type="match status" value="1"/>
</dbReference>
<dbReference type="SUPFAM" id="SSF57701">
    <property type="entry name" value="Zn2/Cys6 DNA-binding domain"/>
    <property type="match status" value="1"/>
</dbReference>
<keyword evidence="3" id="KW-0805">Transcription regulation</keyword>
<dbReference type="OrthoDB" id="5121955at2759"/>
<keyword evidence="5" id="KW-0804">Transcription</keyword>
<dbReference type="Pfam" id="PF00172">
    <property type="entry name" value="Zn_clus"/>
    <property type="match status" value="1"/>
</dbReference>
<dbReference type="GO" id="GO:0008270">
    <property type="term" value="F:zinc ion binding"/>
    <property type="evidence" value="ECO:0007669"/>
    <property type="project" value="InterPro"/>
</dbReference>
<dbReference type="GO" id="GO:0000981">
    <property type="term" value="F:DNA-binding transcription factor activity, RNA polymerase II-specific"/>
    <property type="evidence" value="ECO:0007669"/>
    <property type="project" value="InterPro"/>
</dbReference>
<evidence type="ECO:0000256" key="1">
    <source>
        <dbReference type="ARBA" id="ARBA00022723"/>
    </source>
</evidence>
<dbReference type="InterPro" id="IPR036864">
    <property type="entry name" value="Zn2-C6_fun-type_DNA-bd_sf"/>
</dbReference>
<dbReference type="HOGENOM" id="CLU_006329_5_1_1"/>
<gene>
    <name evidence="9" type="ORF">EURHEDRAFT_535480</name>
</gene>
<dbReference type="PROSITE" id="PS50048">
    <property type="entry name" value="ZN2_CY6_FUNGAL_2"/>
    <property type="match status" value="1"/>
</dbReference>
<evidence type="ECO:0000313" key="9">
    <source>
        <dbReference type="EMBL" id="EYE99861.1"/>
    </source>
</evidence>
<reference evidence="10" key="1">
    <citation type="journal article" date="2014" name="Nat. Commun.">
        <title>Genomic adaptations of the halophilic Dead Sea filamentous fungus Eurotium rubrum.</title>
        <authorList>
            <person name="Kis-Papo T."/>
            <person name="Weig A.R."/>
            <person name="Riley R."/>
            <person name="Persoh D."/>
            <person name="Salamov A."/>
            <person name="Sun H."/>
            <person name="Lipzen A."/>
            <person name="Wasser S.P."/>
            <person name="Rambold G."/>
            <person name="Grigoriev I.V."/>
            <person name="Nevo E."/>
        </authorList>
    </citation>
    <scope>NUCLEOTIDE SEQUENCE [LARGE SCALE GENOMIC DNA]</scope>
    <source>
        <strain evidence="10">CBS 135680</strain>
    </source>
</reference>
<feature type="compositionally biased region" description="Polar residues" evidence="7">
    <location>
        <begin position="115"/>
        <end position="130"/>
    </location>
</feature>
<dbReference type="InterPro" id="IPR007219">
    <property type="entry name" value="XnlR_reg_dom"/>
</dbReference>